<evidence type="ECO:0000313" key="4">
    <source>
        <dbReference type="Proteomes" id="UP000321234"/>
    </source>
</evidence>
<dbReference type="OrthoDB" id="9794148at2"/>
<keyword evidence="4" id="KW-1185">Reference proteome</keyword>
<evidence type="ECO:0000256" key="1">
    <source>
        <dbReference type="ARBA" id="ARBA00009677"/>
    </source>
</evidence>
<reference evidence="3 4" key="1">
    <citation type="submission" date="2019-07" db="EMBL/GenBank/DDBJ databases">
        <title>Quadrisphaera sp. strain DD2A genome sequencing and assembly.</title>
        <authorList>
            <person name="Kim I."/>
        </authorList>
    </citation>
    <scope>NUCLEOTIDE SEQUENCE [LARGE SCALE GENOMIC DNA]</scope>
    <source>
        <strain evidence="3 4">DD2A</strain>
    </source>
</reference>
<sequence>MGAAGSGMTVARKWMDAISDNLANMNNASRTSGDAFRQRFVTARAVEYGSDHGNQAGGVRVTGVQFGSGAGRMVHEPDNPLADENGYVKYPDIDLASQMGQLIMTQRAYQANAAVVDRAKSSYEAALQIGKK</sequence>
<dbReference type="InterPro" id="IPR010930">
    <property type="entry name" value="Flg_bb/hook_C_dom"/>
</dbReference>
<dbReference type="AlphaFoldDB" id="A0A5C8ZEG2"/>
<comment type="caution">
    <text evidence="3">The sequence shown here is derived from an EMBL/GenBank/DDBJ whole genome shotgun (WGS) entry which is preliminary data.</text>
</comment>
<keyword evidence="3" id="KW-0282">Flagellum</keyword>
<proteinExistence type="inferred from homology"/>
<protein>
    <submittedName>
        <fullName evidence="3">Flagellar basal-body rod protein FlgC</fullName>
    </submittedName>
</protein>
<comment type="similarity">
    <text evidence="1">Belongs to the flagella basal body rod proteins family.</text>
</comment>
<dbReference type="EMBL" id="VKAC01000010">
    <property type="protein sequence ID" value="TXR55180.1"/>
    <property type="molecule type" value="Genomic_DNA"/>
</dbReference>
<accession>A0A5C8ZEG2</accession>
<organism evidence="3 4">
    <name type="scientific">Quadrisphaera setariae</name>
    <dbReference type="NCBI Taxonomy" id="2593304"/>
    <lineage>
        <taxon>Bacteria</taxon>
        <taxon>Bacillati</taxon>
        <taxon>Actinomycetota</taxon>
        <taxon>Actinomycetes</taxon>
        <taxon>Kineosporiales</taxon>
        <taxon>Kineosporiaceae</taxon>
        <taxon>Quadrisphaera</taxon>
    </lineage>
</organism>
<gene>
    <name evidence="3" type="ORF">FMM08_16375</name>
</gene>
<name>A0A5C8ZEG2_9ACTN</name>
<dbReference type="Pfam" id="PF06429">
    <property type="entry name" value="Flg_bbr_C"/>
    <property type="match status" value="1"/>
</dbReference>
<feature type="domain" description="Flagellar basal-body/hook protein C-terminal" evidence="2">
    <location>
        <begin position="85"/>
        <end position="129"/>
    </location>
</feature>
<evidence type="ECO:0000259" key="2">
    <source>
        <dbReference type="Pfam" id="PF06429"/>
    </source>
</evidence>
<keyword evidence="3" id="KW-0969">Cilium</keyword>
<dbReference type="Proteomes" id="UP000321234">
    <property type="component" value="Unassembled WGS sequence"/>
</dbReference>
<keyword evidence="3" id="KW-0966">Cell projection</keyword>
<evidence type="ECO:0000313" key="3">
    <source>
        <dbReference type="EMBL" id="TXR55180.1"/>
    </source>
</evidence>